<keyword evidence="5" id="KW-0804">Transcription</keyword>
<dbReference type="GO" id="GO:0006355">
    <property type="term" value="P:regulation of DNA-templated transcription"/>
    <property type="evidence" value="ECO:0007669"/>
    <property type="project" value="InterPro"/>
</dbReference>
<accession>A0A3D8J546</accession>
<dbReference type="PROSITE" id="PS00675">
    <property type="entry name" value="SIGMA54_INTERACT_1"/>
    <property type="match status" value="1"/>
</dbReference>
<dbReference type="PROSITE" id="PS00676">
    <property type="entry name" value="SIGMA54_INTERACT_2"/>
    <property type="match status" value="1"/>
</dbReference>
<dbReference type="InterPro" id="IPR027417">
    <property type="entry name" value="P-loop_NTPase"/>
</dbReference>
<dbReference type="RefSeq" id="WP_115579437.1">
    <property type="nucleotide sequence ID" value="NZ_NXLX01000018.1"/>
</dbReference>
<dbReference type="Gene3D" id="3.40.50.300">
    <property type="entry name" value="P-loop containing nucleotide triphosphate hydrolases"/>
    <property type="match status" value="1"/>
</dbReference>
<feature type="domain" description="Response regulatory" evidence="8">
    <location>
        <begin position="2"/>
        <end position="113"/>
    </location>
</feature>
<dbReference type="CDD" id="cd00009">
    <property type="entry name" value="AAA"/>
    <property type="match status" value="1"/>
</dbReference>
<dbReference type="GO" id="GO:0003677">
    <property type="term" value="F:DNA binding"/>
    <property type="evidence" value="ECO:0007669"/>
    <property type="project" value="UniProtKB-KW"/>
</dbReference>
<dbReference type="GO" id="GO:0000160">
    <property type="term" value="P:phosphorelay signal transduction system"/>
    <property type="evidence" value="ECO:0007669"/>
    <property type="project" value="InterPro"/>
</dbReference>
<comment type="caution">
    <text evidence="9">The sequence shown here is derived from an EMBL/GenBank/DDBJ whole genome shotgun (WGS) entry which is preliminary data.</text>
</comment>
<evidence type="ECO:0000259" key="8">
    <source>
        <dbReference type="PROSITE" id="PS50110"/>
    </source>
</evidence>
<dbReference type="InterPro" id="IPR025943">
    <property type="entry name" value="Sigma_54_int_dom_ATP-bd_2"/>
</dbReference>
<keyword evidence="10" id="KW-1185">Reference proteome</keyword>
<dbReference type="SUPFAM" id="SSF52540">
    <property type="entry name" value="P-loop containing nucleoside triphosphate hydrolases"/>
    <property type="match status" value="1"/>
</dbReference>
<keyword evidence="3" id="KW-0805">Transcription regulation</keyword>
<dbReference type="InterPro" id="IPR058031">
    <property type="entry name" value="AAA_lid_NorR"/>
</dbReference>
<dbReference type="SMART" id="SM00448">
    <property type="entry name" value="REC"/>
    <property type="match status" value="1"/>
</dbReference>
<evidence type="ECO:0000256" key="5">
    <source>
        <dbReference type="ARBA" id="ARBA00023163"/>
    </source>
</evidence>
<evidence type="ECO:0000256" key="1">
    <source>
        <dbReference type="ARBA" id="ARBA00022741"/>
    </source>
</evidence>
<dbReference type="Pfam" id="PF00072">
    <property type="entry name" value="Response_reg"/>
    <property type="match status" value="1"/>
</dbReference>
<evidence type="ECO:0000313" key="9">
    <source>
        <dbReference type="EMBL" id="RDU72619.1"/>
    </source>
</evidence>
<dbReference type="OrthoDB" id="9814761at2"/>
<evidence type="ECO:0000313" key="10">
    <source>
        <dbReference type="Proteomes" id="UP000256695"/>
    </source>
</evidence>
<evidence type="ECO:0000259" key="7">
    <source>
        <dbReference type="PROSITE" id="PS50045"/>
    </source>
</evidence>
<dbReference type="Gene3D" id="1.10.8.60">
    <property type="match status" value="1"/>
</dbReference>
<evidence type="ECO:0000256" key="3">
    <source>
        <dbReference type="ARBA" id="ARBA00023015"/>
    </source>
</evidence>
<keyword evidence="2" id="KW-0067">ATP-binding</keyword>
<feature type="modified residue" description="4-aspartylphosphate" evidence="6">
    <location>
        <position position="51"/>
    </location>
</feature>
<evidence type="ECO:0000256" key="4">
    <source>
        <dbReference type="ARBA" id="ARBA00023125"/>
    </source>
</evidence>
<dbReference type="PANTHER" id="PTHR32071:SF21">
    <property type="entry name" value="TRANSCRIPTIONAL REGULATORY PROTEIN FLGR"/>
    <property type="match status" value="1"/>
</dbReference>
<dbReference type="FunFam" id="3.40.50.300:FF:000006">
    <property type="entry name" value="DNA-binding transcriptional regulator NtrC"/>
    <property type="match status" value="1"/>
</dbReference>
<feature type="domain" description="Sigma-54 factor interaction" evidence="7">
    <location>
        <begin position="139"/>
        <end position="368"/>
    </location>
</feature>
<dbReference type="InterPro" id="IPR011006">
    <property type="entry name" value="CheY-like_superfamily"/>
</dbReference>
<name>A0A3D8J546_9HELI</name>
<dbReference type="PROSITE" id="PS50045">
    <property type="entry name" value="SIGMA54_INTERACT_4"/>
    <property type="match status" value="1"/>
</dbReference>
<reference evidence="9 10" key="1">
    <citation type="submission" date="2018-04" db="EMBL/GenBank/DDBJ databases">
        <title>Novel Campyloabacter and Helicobacter Species and Strains.</title>
        <authorList>
            <person name="Mannion A.J."/>
            <person name="Shen Z."/>
            <person name="Fox J.G."/>
        </authorList>
    </citation>
    <scope>NUCLEOTIDE SEQUENCE [LARGE SCALE GENOMIC DNA]</scope>
    <source>
        <strain evidence="9 10">MIT 04-9362</strain>
    </source>
</reference>
<dbReference type="SMART" id="SM00382">
    <property type="entry name" value="AAA"/>
    <property type="match status" value="1"/>
</dbReference>
<proteinExistence type="predicted"/>
<evidence type="ECO:0000256" key="6">
    <source>
        <dbReference type="PROSITE-ProRule" id="PRU00169"/>
    </source>
</evidence>
<dbReference type="InterPro" id="IPR009057">
    <property type="entry name" value="Homeodomain-like_sf"/>
</dbReference>
<dbReference type="SUPFAM" id="SSF46689">
    <property type="entry name" value="Homeodomain-like"/>
    <property type="match status" value="1"/>
</dbReference>
<keyword evidence="6" id="KW-0597">Phosphoprotein</keyword>
<protein>
    <submittedName>
        <fullName evidence="9">Sigma-54-dependent Fis family transcriptional regulator</fullName>
    </submittedName>
</protein>
<dbReference type="InterPro" id="IPR003593">
    <property type="entry name" value="AAA+_ATPase"/>
</dbReference>
<keyword evidence="4" id="KW-0238">DNA-binding</keyword>
<dbReference type="InterPro" id="IPR001789">
    <property type="entry name" value="Sig_transdc_resp-reg_receiver"/>
</dbReference>
<keyword evidence="1" id="KW-0547">Nucleotide-binding</keyword>
<dbReference type="GO" id="GO:0005524">
    <property type="term" value="F:ATP binding"/>
    <property type="evidence" value="ECO:0007669"/>
    <property type="project" value="UniProtKB-KW"/>
</dbReference>
<organism evidence="9 10">
    <name type="scientific">Helicobacter anseris</name>
    <dbReference type="NCBI Taxonomy" id="375926"/>
    <lineage>
        <taxon>Bacteria</taxon>
        <taxon>Pseudomonadati</taxon>
        <taxon>Campylobacterota</taxon>
        <taxon>Epsilonproteobacteria</taxon>
        <taxon>Campylobacterales</taxon>
        <taxon>Helicobacteraceae</taxon>
        <taxon>Helicobacter</taxon>
    </lineage>
</organism>
<dbReference type="EMBL" id="NXLX01000018">
    <property type="protein sequence ID" value="RDU72619.1"/>
    <property type="molecule type" value="Genomic_DNA"/>
</dbReference>
<dbReference type="Gene3D" id="3.40.50.2300">
    <property type="match status" value="1"/>
</dbReference>
<sequence>MKIAIVEDDINMRKSLELFFSDIKDFFIVSFKNPKDALKGLDDTFDLIITDINMPQMDGLEFLRHLNGKYEAIVITGNATLNKAVESLRLGVKDFFQKPFEPELLLEAILRTKKILEFKKTQQDISVKPKKINTKKHAFVATSQALDSVQKLALKAAQTDASVLLLGQSGVGKEVFANFIHQNSLRANGPFIAINMAAIPEHLLESELFGYEKGAFTDATSPKAGLFEAANGGSIFLDEIGEMPLALQAKLLRAIQEKEITRLGSAKSIKIDVRFISATNVNIEQKIQNKEFREDLFFRLQTVPIQIPALKQRKEEILPLAEWKLEETIKQYGFANKSFSKAAIELMHSYEWYGNIRELLSVVERAAILSDGDIIDAKDLFLEPKQAKKTDNKIANLESELIAEVLNDCDKDIEKAAQILGMQIDVLKHKIAKYQIM</sequence>
<dbReference type="PROSITE" id="PS50110">
    <property type="entry name" value="RESPONSE_REGULATORY"/>
    <property type="match status" value="1"/>
</dbReference>
<dbReference type="Proteomes" id="UP000256695">
    <property type="component" value="Unassembled WGS sequence"/>
</dbReference>
<dbReference type="Pfam" id="PF25601">
    <property type="entry name" value="AAA_lid_14"/>
    <property type="match status" value="1"/>
</dbReference>
<evidence type="ECO:0000256" key="2">
    <source>
        <dbReference type="ARBA" id="ARBA00022840"/>
    </source>
</evidence>
<dbReference type="PANTHER" id="PTHR32071">
    <property type="entry name" value="TRANSCRIPTIONAL REGULATORY PROTEIN"/>
    <property type="match status" value="1"/>
</dbReference>
<dbReference type="InterPro" id="IPR002078">
    <property type="entry name" value="Sigma_54_int"/>
</dbReference>
<dbReference type="SUPFAM" id="SSF52172">
    <property type="entry name" value="CheY-like"/>
    <property type="match status" value="1"/>
</dbReference>
<gene>
    <name evidence="9" type="ORF">CQA57_06545</name>
</gene>
<dbReference type="InterPro" id="IPR025662">
    <property type="entry name" value="Sigma_54_int_dom_ATP-bd_1"/>
</dbReference>
<dbReference type="Pfam" id="PF00158">
    <property type="entry name" value="Sigma54_activat"/>
    <property type="match status" value="1"/>
</dbReference>
<dbReference type="AlphaFoldDB" id="A0A3D8J546"/>
<dbReference type="Gene3D" id="1.10.10.60">
    <property type="entry name" value="Homeodomain-like"/>
    <property type="match status" value="1"/>
</dbReference>